<accession>A0AAE9W8X2</accession>
<evidence type="ECO:0000256" key="1">
    <source>
        <dbReference type="ARBA" id="ARBA00022468"/>
    </source>
</evidence>
<dbReference type="SMART" id="SM00233">
    <property type="entry name" value="PH"/>
    <property type="match status" value="1"/>
</dbReference>
<dbReference type="CDD" id="cd08204">
    <property type="entry name" value="ArfGap"/>
    <property type="match status" value="1"/>
</dbReference>
<evidence type="ECO:0000256" key="8">
    <source>
        <dbReference type="SAM" id="MobiDB-lite"/>
    </source>
</evidence>
<dbReference type="Pfam" id="PF01412">
    <property type="entry name" value="ArfGap"/>
    <property type="match status" value="1"/>
</dbReference>
<dbReference type="Gene3D" id="2.30.29.30">
    <property type="entry name" value="Pleckstrin-homology domain (PH domain)/Phosphotyrosine-binding domain (PTB)"/>
    <property type="match status" value="1"/>
</dbReference>
<dbReference type="PROSITE" id="PS50115">
    <property type="entry name" value="ARFGAP"/>
    <property type="match status" value="1"/>
</dbReference>
<dbReference type="InterPro" id="IPR027267">
    <property type="entry name" value="AH/BAR_dom_sf"/>
</dbReference>
<dbReference type="PROSITE" id="PS50003">
    <property type="entry name" value="PH_DOMAIN"/>
    <property type="match status" value="1"/>
</dbReference>
<dbReference type="InterPro" id="IPR037278">
    <property type="entry name" value="ARFGAP/RecO"/>
</dbReference>
<keyword evidence="3 7" id="KW-0479">Metal-binding</keyword>
<dbReference type="PANTHER" id="PTHR23180:SF409">
    <property type="entry name" value="PROTEIN CSX2"/>
    <property type="match status" value="1"/>
</dbReference>
<comment type="function">
    <text evidence="7">GTPase-activating protein for the ADP ribosylation factor family.</text>
</comment>
<dbReference type="GO" id="GO:0008270">
    <property type="term" value="F:zinc ion binding"/>
    <property type="evidence" value="ECO:0007669"/>
    <property type="project" value="UniProtKB-KW"/>
</dbReference>
<dbReference type="SMART" id="SM00105">
    <property type="entry name" value="ArfGap"/>
    <property type="match status" value="1"/>
</dbReference>
<dbReference type="GO" id="GO:0005096">
    <property type="term" value="F:GTPase activator activity"/>
    <property type="evidence" value="ECO:0007669"/>
    <property type="project" value="UniProtKB-KW"/>
</dbReference>
<organism evidence="11 12">
    <name type="scientific">Schizosaccharomyces osmophilus</name>
    <dbReference type="NCBI Taxonomy" id="2545709"/>
    <lineage>
        <taxon>Eukaryota</taxon>
        <taxon>Fungi</taxon>
        <taxon>Dikarya</taxon>
        <taxon>Ascomycota</taxon>
        <taxon>Taphrinomycotina</taxon>
        <taxon>Schizosaccharomycetes</taxon>
        <taxon>Schizosaccharomycetales</taxon>
        <taxon>Schizosaccharomycetaceae</taxon>
        <taxon>Schizosaccharomyces</taxon>
    </lineage>
</organism>
<dbReference type="InterPro" id="IPR045258">
    <property type="entry name" value="ACAP1/2/3-like"/>
</dbReference>
<dbReference type="CDD" id="cd07608">
    <property type="entry name" value="BAR_ArfGAP_fungi"/>
    <property type="match status" value="1"/>
</dbReference>
<dbReference type="FunFam" id="2.30.29.30:FF:000252">
    <property type="entry name" value="ARF GTPase activator (Csx2)"/>
    <property type="match status" value="1"/>
</dbReference>
<evidence type="ECO:0000256" key="6">
    <source>
        <dbReference type="PROSITE-ProRule" id="PRU00288"/>
    </source>
</evidence>
<dbReference type="InterPro" id="IPR004148">
    <property type="entry name" value="BAR_dom"/>
</dbReference>
<dbReference type="PRINTS" id="PR00405">
    <property type="entry name" value="REVINTRACTNG"/>
</dbReference>
<dbReference type="Gene3D" id="1.10.220.150">
    <property type="entry name" value="Arf GTPase activating protein"/>
    <property type="match status" value="1"/>
</dbReference>
<feature type="compositionally biased region" description="Polar residues" evidence="8">
    <location>
        <begin position="229"/>
        <end position="240"/>
    </location>
</feature>
<evidence type="ECO:0000256" key="7">
    <source>
        <dbReference type="RuleBase" id="RU369028"/>
    </source>
</evidence>
<dbReference type="InterPro" id="IPR011993">
    <property type="entry name" value="PH-like_dom_sf"/>
</dbReference>
<dbReference type="InterPro" id="IPR038508">
    <property type="entry name" value="ArfGAP_dom_sf"/>
</dbReference>
<dbReference type="Pfam" id="PF00169">
    <property type="entry name" value="PH"/>
    <property type="match status" value="1"/>
</dbReference>
<keyword evidence="1 7" id="KW-0343">GTPase activation</keyword>
<dbReference type="RefSeq" id="XP_056035235.1">
    <property type="nucleotide sequence ID" value="XM_056180996.1"/>
</dbReference>
<dbReference type="AlphaFoldDB" id="A0AAE9W8X2"/>
<sequence length="874" mass="99893">MAEYNASVPAQRFNIQSLKFTSHDGNEVLNVQSSESSFFSSKYRYSRTSHEPVEFIQVREEEGPMVKIMEEEGLQISFELIVRSSETKRDLTNLTCIHGSSPQEIDRLITREFSTDANFQNHHQVNLVGNVSFTPNEDERLIEWNWQYSPYNSLYYYSSGCPNYICFAEYDKRLNRLVPLQTFQFWLVESEQDSPPATPSFTLRLAEDGTTSPEVPEQHSLLTAAEQNPIQSPPLSNVNPATREVDQTEPEDGPLFRATILNFERTTHEMRMAMKKLIKRAEQLAQSHGMLFMCHKEFVGAFERAAKINPPAFKPFLDYYYHCCAKSMDNLHIDRAHLLRNSLIEPLRRIYDNDIKNAYSKKKDFEETSRDYYTSLTRWLSKSEKVSSADKAKESKFSAKRRDFELSRFDYYSYMQDINGGRKGQEVLSALTSFAASDYNLIHSSMAEIDSSRPNIIMLQDVVNEANKEFLLLRAEREERRRLLETSSRELDDQDAEIAAQAYRAKIGQDTSAKQGLLLAFSKPNSELQMVSKAGWHKYWVVLDHGKICEYSNWKQSLELHEEPIDLLMATVRIPQSFPRKFCFELITPQLRRVYQATSKTEMHSWVEAIQYAISESISLKGRRHSASEDSTYNKCESTSTISKALQRVASVTSPGRYSGSGGDSKDKKSQKPISLSKAVKELQISDQYCADCHSTSRVEWCAINFPAVLCIDCSGIHRSLGTHVSKVRSLDLDKLSAETVELLRATGNQMINEIYEAGLGEPNAKTIETHEERASFIKDKYIQKLYFRSILEPDVNIAFFNAIERGDLKKVIQCIGQDADVNYRSAIVESLQKGNYLIAELLSLNGASLNFNEATMDTLPARAQAYLMSRWTN</sequence>
<dbReference type="GeneID" id="80875685"/>
<evidence type="ECO:0000256" key="3">
    <source>
        <dbReference type="ARBA" id="ARBA00022723"/>
    </source>
</evidence>
<dbReference type="KEGG" id="som:SOMG_02204"/>
<evidence type="ECO:0000259" key="9">
    <source>
        <dbReference type="PROSITE" id="PS50003"/>
    </source>
</evidence>
<dbReference type="InterPro" id="IPR001849">
    <property type="entry name" value="PH_domain"/>
</dbReference>
<feature type="domain" description="PH" evidence="9">
    <location>
        <begin position="511"/>
        <end position="615"/>
    </location>
</feature>
<protein>
    <recommendedName>
        <fullName evidence="7">ADP-ribosylation factor GTPase-activating protein</fullName>
    </recommendedName>
</protein>
<keyword evidence="7" id="KW-0677">Repeat</keyword>
<evidence type="ECO:0000313" key="12">
    <source>
        <dbReference type="Proteomes" id="UP001212411"/>
    </source>
</evidence>
<feature type="region of interest" description="Disordered" evidence="8">
    <location>
        <begin position="652"/>
        <end position="673"/>
    </location>
</feature>
<keyword evidence="12" id="KW-1185">Reference proteome</keyword>
<dbReference type="PANTHER" id="PTHR23180">
    <property type="entry name" value="CENTAURIN/ARF"/>
    <property type="match status" value="1"/>
</dbReference>
<evidence type="ECO:0000313" key="11">
    <source>
        <dbReference type="EMBL" id="WBW70992.1"/>
    </source>
</evidence>
<feature type="region of interest" description="Disordered" evidence="8">
    <location>
        <begin position="229"/>
        <end position="250"/>
    </location>
</feature>
<evidence type="ECO:0000256" key="2">
    <source>
        <dbReference type="ARBA" id="ARBA00022553"/>
    </source>
</evidence>
<keyword evidence="7" id="KW-0040">ANK repeat</keyword>
<dbReference type="EMBL" id="CP115611">
    <property type="protein sequence ID" value="WBW70992.1"/>
    <property type="molecule type" value="Genomic_DNA"/>
</dbReference>
<reference evidence="11 12" key="1">
    <citation type="journal article" date="2023" name="G3 (Bethesda)">
        <title>A high-quality reference genome for the fission yeast Schizosaccharomyces osmophilus.</title>
        <authorList>
            <person name="Jia G.S."/>
            <person name="Zhang W.C."/>
            <person name="Liang Y."/>
            <person name="Liu X.H."/>
            <person name="Rhind N."/>
            <person name="Pidoux A."/>
            <person name="Brysch-Herzberg M."/>
            <person name="Du L.L."/>
        </authorList>
    </citation>
    <scope>NUCLEOTIDE SEQUENCE [LARGE SCALE GENOMIC DNA]</scope>
    <source>
        <strain evidence="11 12">CBS 15793</strain>
    </source>
</reference>
<dbReference type="FunFam" id="1.10.220.150:FF:000009">
    <property type="entry name" value="stromal membrane-associated protein 1 isoform X1"/>
    <property type="match status" value="1"/>
</dbReference>
<comment type="subcellular location">
    <subcellularLocation>
        <location evidence="7">Cytoplasm</location>
    </subcellularLocation>
</comment>
<dbReference type="GO" id="GO:0005737">
    <property type="term" value="C:cytoplasm"/>
    <property type="evidence" value="ECO:0007669"/>
    <property type="project" value="UniProtKB-SubCell"/>
</dbReference>
<dbReference type="SUPFAM" id="SSF50729">
    <property type="entry name" value="PH domain-like"/>
    <property type="match status" value="1"/>
</dbReference>
<name>A0AAE9W8X2_9SCHI</name>
<dbReference type="SUPFAM" id="SSF103657">
    <property type="entry name" value="BAR/IMD domain-like"/>
    <property type="match status" value="1"/>
</dbReference>
<evidence type="ECO:0000256" key="4">
    <source>
        <dbReference type="ARBA" id="ARBA00022771"/>
    </source>
</evidence>
<dbReference type="InterPro" id="IPR001164">
    <property type="entry name" value="ArfGAP_dom"/>
</dbReference>
<dbReference type="Pfam" id="PF16746">
    <property type="entry name" value="BAR_3"/>
    <property type="match status" value="1"/>
</dbReference>
<keyword evidence="7" id="KW-0963">Cytoplasm</keyword>
<gene>
    <name evidence="11" type="primary">cnt5</name>
    <name evidence="11" type="ORF">SOMG_02204</name>
</gene>
<dbReference type="Gene3D" id="1.20.1270.60">
    <property type="entry name" value="Arfaptin homology (AH) domain/BAR domain"/>
    <property type="match status" value="1"/>
</dbReference>
<dbReference type="Proteomes" id="UP001212411">
    <property type="component" value="Chromosome 1"/>
</dbReference>
<dbReference type="SUPFAM" id="SSF57863">
    <property type="entry name" value="ArfGap/RecO-like zinc finger"/>
    <property type="match status" value="1"/>
</dbReference>
<feature type="domain" description="Arf-GAP" evidence="10">
    <location>
        <begin position="677"/>
        <end position="796"/>
    </location>
</feature>
<keyword evidence="2" id="KW-0597">Phosphoprotein</keyword>
<proteinExistence type="predicted"/>
<evidence type="ECO:0000259" key="10">
    <source>
        <dbReference type="PROSITE" id="PS50115"/>
    </source>
</evidence>
<keyword evidence="5 7" id="KW-0862">Zinc</keyword>
<evidence type="ECO:0000256" key="5">
    <source>
        <dbReference type="ARBA" id="ARBA00022833"/>
    </source>
</evidence>
<keyword evidence="4 6" id="KW-0863">Zinc-finger</keyword>